<comment type="caution">
    <text evidence="2">The sequence shown here is derived from an EMBL/GenBank/DDBJ whole genome shotgun (WGS) entry which is preliminary data.</text>
</comment>
<name>A0A1Z5IA71_9LACO</name>
<feature type="transmembrane region" description="Helical" evidence="1">
    <location>
        <begin position="20"/>
        <end position="41"/>
    </location>
</feature>
<evidence type="ECO:0000313" key="3">
    <source>
        <dbReference type="Proteomes" id="UP000198374"/>
    </source>
</evidence>
<keyword evidence="1" id="KW-0812">Transmembrane</keyword>
<dbReference type="Proteomes" id="UP000198374">
    <property type="component" value="Unassembled WGS sequence"/>
</dbReference>
<accession>A0A1Z5IA71</accession>
<reference evidence="2 3" key="1">
    <citation type="submission" date="2015-11" db="EMBL/GenBank/DDBJ databases">
        <title>Draft genome sequences of new species of the genus Lactobacillus isolated from orchardgrass silage.</title>
        <authorList>
            <person name="Tohno M."/>
            <person name="Tanizawa Y."/>
            <person name="Arita M."/>
        </authorList>
    </citation>
    <scope>NUCLEOTIDE SEQUENCE [LARGE SCALE GENOMIC DNA]</scope>
    <source>
        <strain evidence="2 3">IWT30</strain>
    </source>
</reference>
<keyword evidence="1" id="KW-1133">Transmembrane helix</keyword>
<gene>
    <name evidence="2" type="ORF">IWT30_00430</name>
</gene>
<protein>
    <submittedName>
        <fullName evidence="2">Uncharacterized protein</fullName>
    </submittedName>
</protein>
<dbReference type="AlphaFoldDB" id="A0A1Z5IA71"/>
<dbReference type="EMBL" id="BCMF01000002">
    <property type="protein sequence ID" value="GAW98485.1"/>
    <property type="molecule type" value="Genomic_DNA"/>
</dbReference>
<sequence length="44" mass="4607">MMIKLGEDAEGCADCFNSCLAAIIAVVAVIILLYICIATVVGQF</sequence>
<evidence type="ECO:0000256" key="1">
    <source>
        <dbReference type="SAM" id="Phobius"/>
    </source>
</evidence>
<keyword evidence="1" id="KW-0472">Membrane</keyword>
<proteinExistence type="predicted"/>
<keyword evidence="3" id="KW-1185">Reference proteome</keyword>
<organism evidence="2 3">
    <name type="scientific">Secundilactobacillus mixtipabuli</name>
    <dbReference type="NCBI Taxonomy" id="1435342"/>
    <lineage>
        <taxon>Bacteria</taxon>
        <taxon>Bacillati</taxon>
        <taxon>Bacillota</taxon>
        <taxon>Bacilli</taxon>
        <taxon>Lactobacillales</taxon>
        <taxon>Lactobacillaceae</taxon>
        <taxon>Secundilactobacillus</taxon>
    </lineage>
</organism>
<evidence type="ECO:0000313" key="2">
    <source>
        <dbReference type="EMBL" id="GAW98485.1"/>
    </source>
</evidence>